<dbReference type="Proteomes" id="UP000092600">
    <property type="component" value="Unassembled WGS sequence"/>
</dbReference>
<dbReference type="AlphaFoldDB" id="A0A199UE02"/>
<feature type="compositionally biased region" description="Acidic residues" evidence="1">
    <location>
        <begin position="83"/>
        <end position="104"/>
    </location>
</feature>
<evidence type="ECO:0000259" key="2">
    <source>
        <dbReference type="PROSITE" id="PS50858"/>
    </source>
</evidence>
<feature type="region of interest" description="Disordered" evidence="1">
    <location>
        <begin position="33"/>
        <end position="125"/>
    </location>
</feature>
<accession>A0A199UE02</accession>
<dbReference type="InterPro" id="IPR005607">
    <property type="entry name" value="BSD_dom"/>
</dbReference>
<dbReference type="PROSITE" id="PS50858">
    <property type="entry name" value="BSD"/>
    <property type="match status" value="1"/>
</dbReference>
<dbReference type="EMBL" id="LSRQ01008391">
    <property type="protein sequence ID" value="OAY63097.1"/>
    <property type="molecule type" value="Genomic_DNA"/>
</dbReference>
<reference evidence="3 4" key="1">
    <citation type="journal article" date="2016" name="DNA Res.">
        <title>The draft genome of MD-2 pineapple using hybrid error correction of long reads.</title>
        <authorList>
            <person name="Redwan R.M."/>
            <person name="Saidin A."/>
            <person name="Kumar S.V."/>
        </authorList>
    </citation>
    <scope>NUCLEOTIDE SEQUENCE [LARGE SCALE GENOMIC DNA]</scope>
    <source>
        <strain evidence="4">cv. MD2</strain>
        <tissue evidence="3">Leaf</tissue>
    </source>
</reference>
<dbReference type="PANTHER" id="PTHR31923">
    <property type="entry name" value="BSD DOMAIN-CONTAINING PROTEIN"/>
    <property type="match status" value="1"/>
</dbReference>
<name>A0A199UE02_ANACO</name>
<gene>
    <name evidence="3" type="ORF">ACMD2_11566</name>
</gene>
<dbReference type="STRING" id="4615.A0A199UE02"/>
<protein>
    <recommendedName>
        <fullName evidence="2">BSD domain-containing protein</fullName>
    </recommendedName>
</protein>
<evidence type="ECO:0000256" key="1">
    <source>
        <dbReference type="SAM" id="MobiDB-lite"/>
    </source>
</evidence>
<feature type="compositionally biased region" description="Basic and acidic residues" evidence="1">
    <location>
        <begin position="33"/>
        <end position="42"/>
    </location>
</feature>
<comment type="caution">
    <text evidence="3">The sequence shown here is derived from an EMBL/GenBank/DDBJ whole genome shotgun (WGS) entry which is preliminary data.</text>
</comment>
<feature type="domain" description="BSD" evidence="2">
    <location>
        <begin position="1"/>
        <end position="18"/>
    </location>
</feature>
<organism evidence="3 4">
    <name type="scientific">Ananas comosus</name>
    <name type="common">Pineapple</name>
    <name type="synonym">Ananas ananas</name>
    <dbReference type="NCBI Taxonomy" id="4615"/>
    <lineage>
        <taxon>Eukaryota</taxon>
        <taxon>Viridiplantae</taxon>
        <taxon>Streptophyta</taxon>
        <taxon>Embryophyta</taxon>
        <taxon>Tracheophyta</taxon>
        <taxon>Spermatophyta</taxon>
        <taxon>Magnoliopsida</taxon>
        <taxon>Liliopsida</taxon>
        <taxon>Poales</taxon>
        <taxon>Bromeliaceae</taxon>
        <taxon>Bromelioideae</taxon>
        <taxon>Ananas</taxon>
    </lineage>
</organism>
<evidence type="ECO:0000313" key="3">
    <source>
        <dbReference type="EMBL" id="OAY63097.1"/>
    </source>
</evidence>
<proteinExistence type="predicted"/>
<sequence length="125" mass="14321">MKERKFWRIYFILVNTYVAPYEKQYMDELKMKSEQKKDDGVKETLTSAQATKTAEKDTKLQSKASTSSNAEHDLDIFLLGDLGSDDEGPDVHDDAEDNFDDDFDKIDSTSGLESDEENKKHKDSK</sequence>
<evidence type="ECO:0000313" key="4">
    <source>
        <dbReference type="Proteomes" id="UP000092600"/>
    </source>
</evidence>
<dbReference type="PANTHER" id="PTHR31923:SF1">
    <property type="entry name" value="BSD DOMAIN-CONTAINING PROTEIN"/>
    <property type="match status" value="1"/>
</dbReference>